<feature type="signal peptide" evidence="3">
    <location>
        <begin position="1"/>
        <end position="23"/>
    </location>
</feature>
<dbReference type="AlphaFoldDB" id="A0A024U7E9"/>
<keyword evidence="3" id="KW-0732">Signal</keyword>
<evidence type="ECO:0008006" key="5">
    <source>
        <dbReference type="Google" id="ProtNLM"/>
    </source>
</evidence>
<proteinExistence type="predicted"/>
<evidence type="ECO:0000256" key="1">
    <source>
        <dbReference type="SAM" id="MobiDB-lite"/>
    </source>
</evidence>
<protein>
    <recommendedName>
        <fullName evidence="5">Activator of Hsp90 ATPase N-terminal domain-containing protein</fullName>
    </recommendedName>
</protein>
<evidence type="ECO:0000313" key="4">
    <source>
        <dbReference type="EMBL" id="ETW01807.1"/>
    </source>
</evidence>
<feature type="chain" id="PRO_5001534912" description="Activator of Hsp90 ATPase N-terminal domain-containing protein" evidence="3">
    <location>
        <begin position="24"/>
        <end position="330"/>
    </location>
</feature>
<dbReference type="GeneID" id="20083434"/>
<accession>A0A024U7E9</accession>
<dbReference type="VEuPathDB" id="FungiDB:H310_06384"/>
<dbReference type="EMBL" id="KI913962">
    <property type="protein sequence ID" value="ETW01807.1"/>
    <property type="molecule type" value="Genomic_DNA"/>
</dbReference>
<dbReference type="RefSeq" id="XP_008869655.1">
    <property type="nucleotide sequence ID" value="XM_008871433.1"/>
</dbReference>
<reference evidence="4" key="1">
    <citation type="submission" date="2013-12" db="EMBL/GenBank/DDBJ databases">
        <title>The Genome Sequence of Aphanomyces invadans NJM9701.</title>
        <authorList>
            <consortium name="The Broad Institute Genomics Platform"/>
            <person name="Russ C."/>
            <person name="Tyler B."/>
            <person name="van West P."/>
            <person name="Dieguez-Uribeondo J."/>
            <person name="Young S.K."/>
            <person name="Zeng Q."/>
            <person name="Gargeya S."/>
            <person name="Fitzgerald M."/>
            <person name="Abouelleil A."/>
            <person name="Alvarado L."/>
            <person name="Chapman S.B."/>
            <person name="Gainer-Dewar J."/>
            <person name="Goldberg J."/>
            <person name="Griggs A."/>
            <person name="Gujja S."/>
            <person name="Hansen M."/>
            <person name="Howarth C."/>
            <person name="Imamovic A."/>
            <person name="Ireland A."/>
            <person name="Larimer J."/>
            <person name="McCowan C."/>
            <person name="Murphy C."/>
            <person name="Pearson M."/>
            <person name="Poon T.W."/>
            <person name="Priest M."/>
            <person name="Roberts A."/>
            <person name="Saif S."/>
            <person name="Shea T."/>
            <person name="Sykes S."/>
            <person name="Wortman J."/>
            <person name="Nusbaum C."/>
            <person name="Birren B."/>
        </authorList>
    </citation>
    <scope>NUCLEOTIDE SEQUENCE [LARGE SCALE GENOMIC DNA]</scope>
    <source>
        <strain evidence="4">NJM9701</strain>
    </source>
</reference>
<gene>
    <name evidence="4" type="ORF">H310_06384</name>
</gene>
<keyword evidence="2" id="KW-0472">Membrane</keyword>
<evidence type="ECO:0000256" key="2">
    <source>
        <dbReference type="SAM" id="Phobius"/>
    </source>
</evidence>
<evidence type="ECO:0000256" key="3">
    <source>
        <dbReference type="SAM" id="SignalP"/>
    </source>
</evidence>
<feature type="region of interest" description="Disordered" evidence="1">
    <location>
        <begin position="253"/>
        <end position="299"/>
    </location>
</feature>
<dbReference type="OrthoDB" id="75501at2759"/>
<name>A0A024U7E9_9STRA</name>
<organism evidence="4">
    <name type="scientific">Aphanomyces invadans</name>
    <dbReference type="NCBI Taxonomy" id="157072"/>
    <lineage>
        <taxon>Eukaryota</taxon>
        <taxon>Sar</taxon>
        <taxon>Stramenopiles</taxon>
        <taxon>Oomycota</taxon>
        <taxon>Saprolegniomycetes</taxon>
        <taxon>Saprolegniales</taxon>
        <taxon>Verrucalvaceae</taxon>
        <taxon>Aphanomyces</taxon>
    </lineage>
</organism>
<keyword evidence="2" id="KW-1133">Transmembrane helix</keyword>
<sequence>MHGPLSLAAALLALLPFNSLVSCSMNDAIVLDAPVLPVVMGTVLDAYKPLLAEFAKKSLPATVGNCSDSNPPTPCMDTGYLLAQTSALYDIKARWITGINAVNVGNLEYAADVATGAVTLNVILGFESLPLSLRIDACLAGKCTKFSDGTTACCGGPKTVAIAAKVSCSESYPFLRNFTFTKIEIRPSVELQFPVNGKPTTLFDVTKPVESGLNATAAAFIQKEGMDLLNSQIKELFGTKVYCTQQAKDAATKAPTAVPSSTASPESSSASPPSPSSSSSGTSSPNADAPATSVPSRTSPVPASAAVAPIFSVAFTLVFMIATLLVLDTC</sequence>
<keyword evidence="2" id="KW-0812">Transmembrane</keyword>
<feature type="transmembrane region" description="Helical" evidence="2">
    <location>
        <begin position="306"/>
        <end position="327"/>
    </location>
</feature>